<reference evidence="2" key="1">
    <citation type="submission" date="2019-03" db="EMBL/GenBank/DDBJ databases">
        <authorList>
            <person name="Danneels B."/>
        </authorList>
    </citation>
    <scope>NUCLEOTIDE SEQUENCE</scope>
</reference>
<evidence type="ECO:0000313" key="1">
    <source>
        <dbReference type="EMBL" id="VFR81160.1"/>
    </source>
</evidence>
<sequence>MVLALERHPLILFAYVRRGRRHSEQASGLVNQLSQHASADFASIAV</sequence>
<proteinExistence type="predicted"/>
<dbReference type="EMBL" id="CAADIM010000018">
    <property type="protein sequence ID" value="VFR81160.1"/>
    <property type="molecule type" value="Genomic_DNA"/>
</dbReference>
<gene>
    <name evidence="1" type="ORF">ISE1_2712</name>
    <name evidence="2" type="ORF">ISE2_4462</name>
</gene>
<dbReference type="EMBL" id="CAADIN010000014">
    <property type="protein sequence ID" value="VFR86179.1"/>
    <property type="molecule type" value="Genomic_DNA"/>
</dbReference>
<name>A0A484UHX2_9ZZZZ</name>
<organism evidence="2">
    <name type="scientific">plant metagenome</name>
    <dbReference type="NCBI Taxonomy" id="1297885"/>
    <lineage>
        <taxon>unclassified sequences</taxon>
        <taxon>metagenomes</taxon>
        <taxon>organismal metagenomes</taxon>
    </lineage>
</organism>
<accession>A0A484UHX2</accession>
<evidence type="ECO:0000313" key="2">
    <source>
        <dbReference type="EMBL" id="VFR86179.1"/>
    </source>
</evidence>
<dbReference type="AlphaFoldDB" id="A0A484UHX2"/>
<protein>
    <submittedName>
        <fullName evidence="2">Uncharacterized protein</fullName>
    </submittedName>
</protein>